<keyword evidence="3" id="KW-0812">Transmembrane</keyword>
<protein>
    <submittedName>
        <fullName evidence="6">HlyD family secretion protein</fullName>
    </submittedName>
</protein>
<dbReference type="PANTHER" id="PTHR30469">
    <property type="entry name" value="MULTIDRUG RESISTANCE PROTEIN MDTA"/>
    <property type="match status" value="1"/>
</dbReference>
<evidence type="ECO:0000256" key="1">
    <source>
        <dbReference type="ARBA" id="ARBA00009477"/>
    </source>
</evidence>
<dbReference type="NCBIfam" id="TIGR01730">
    <property type="entry name" value="RND_mfp"/>
    <property type="match status" value="1"/>
</dbReference>
<dbReference type="Gene3D" id="2.40.30.170">
    <property type="match status" value="1"/>
</dbReference>
<dbReference type="AlphaFoldDB" id="A0A4R3JX46"/>
<dbReference type="InterPro" id="IPR058649">
    <property type="entry name" value="CzcB_C"/>
</dbReference>
<dbReference type="PANTHER" id="PTHR30469:SF15">
    <property type="entry name" value="HLYD FAMILY OF SECRETION PROTEINS"/>
    <property type="match status" value="1"/>
</dbReference>
<evidence type="ECO:0000313" key="6">
    <source>
        <dbReference type="EMBL" id="TCS71152.1"/>
    </source>
</evidence>
<gene>
    <name evidence="6" type="ORF">EDC61_11128</name>
</gene>
<feature type="domain" description="CzcB-like C-terminal circularly permuted SH3-like" evidence="5">
    <location>
        <begin position="345"/>
        <end position="388"/>
    </location>
</feature>
<keyword evidence="3" id="KW-1133">Transmembrane helix</keyword>
<feature type="transmembrane region" description="Helical" evidence="3">
    <location>
        <begin position="32"/>
        <end position="50"/>
    </location>
</feature>
<feature type="domain" description="CusB-like beta-barrel" evidence="4">
    <location>
        <begin position="254"/>
        <end position="313"/>
    </location>
</feature>
<dbReference type="InterPro" id="IPR006143">
    <property type="entry name" value="RND_pump_MFP"/>
</dbReference>
<reference evidence="6 7" key="1">
    <citation type="submission" date="2019-03" db="EMBL/GenBank/DDBJ databases">
        <title>Genomic Encyclopedia of Type Strains, Phase IV (KMG-IV): sequencing the most valuable type-strain genomes for metagenomic binning, comparative biology and taxonomic classification.</title>
        <authorList>
            <person name="Goeker M."/>
        </authorList>
    </citation>
    <scope>NUCLEOTIDE SEQUENCE [LARGE SCALE GENOMIC DNA]</scope>
    <source>
        <strain evidence="6 7">DSM 103923</strain>
    </source>
</reference>
<dbReference type="Pfam" id="PF25975">
    <property type="entry name" value="CzcB_C"/>
    <property type="match status" value="1"/>
</dbReference>
<accession>A0A4R3JX46</accession>
<name>A0A4R3JX46_9PROT</name>
<dbReference type="EMBL" id="SLZY01000011">
    <property type="protein sequence ID" value="TCS71152.1"/>
    <property type="molecule type" value="Genomic_DNA"/>
</dbReference>
<dbReference type="Gene3D" id="2.40.50.100">
    <property type="match status" value="1"/>
</dbReference>
<dbReference type="GO" id="GO:0015562">
    <property type="term" value="F:efflux transmembrane transporter activity"/>
    <property type="evidence" value="ECO:0007669"/>
    <property type="project" value="TreeGrafter"/>
</dbReference>
<sequence>MAREFSAVFSCGVKLQRQAQEKIIVNKTLRRGSIILALLVLAAAAVWWLSRPKPIPVVLHTVGTGRVEATVANTRAGTVEACQRTKLSTMSGGRIDFLGAREGDRVKKGQVLLRLWNEDLMAQVRLAEAQLATARKQIGEACALAEVAEREAERAAKLKANGFISVEREDSARAEAKAKRASCETAQTNIRQAEARLELAQAELKRMVLVAPFDGIVAEVSGELGEISTPSPPGIPTPPAIDLIDDSCLYVLAPMDEVDAPSIKLGQPARITLDAYPGRHFPAHVKRVAPYVVAVEKQSRTVDVEVAFDHPKELDRLLVGYSADAEVVLGTRDKVLRVPTPALLEGKRVLVYREADGRLEERQLKTGLSNWEYTEVLEGLKPGERIVASLEREGVKAGARVMPESAKGR</sequence>
<dbReference type="Gene3D" id="2.40.420.20">
    <property type="match status" value="1"/>
</dbReference>
<dbReference type="OrthoDB" id="9806939at2"/>
<keyword evidence="3" id="KW-0472">Membrane</keyword>
<evidence type="ECO:0000259" key="5">
    <source>
        <dbReference type="Pfam" id="PF25975"/>
    </source>
</evidence>
<dbReference type="Pfam" id="PF25954">
    <property type="entry name" value="Beta-barrel_RND_2"/>
    <property type="match status" value="1"/>
</dbReference>
<organism evidence="6 7">
    <name type="scientific">Sulfuritortus calidifontis</name>
    <dbReference type="NCBI Taxonomy" id="1914471"/>
    <lineage>
        <taxon>Bacteria</taxon>
        <taxon>Pseudomonadati</taxon>
        <taxon>Pseudomonadota</taxon>
        <taxon>Betaproteobacteria</taxon>
        <taxon>Nitrosomonadales</taxon>
        <taxon>Thiobacillaceae</taxon>
        <taxon>Sulfuritortus</taxon>
    </lineage>
</organism>
<keyword evidence="7" id="KW-1185">Reference proteome</keyword>
<proteinExistence type="inferred from homology"/>
<dbReference type="GO" id="GO:1990281">
    <property type="term" value="C:efflux pump complex"/>
    <property type="evidence" value="ECO:0007669"/>
    <property type="project" value="TreeGrafter"/>
</dbReference>
<feature type="coiled-coil region" evidence="2">
    <location>
        <begin position="176"/>
        <end position="210"/>
    </location>
</feature>
<comment type="similarity">
    <text evidence="1">Belongs to the membrane fusion protein (MFP) (TC 8.A.1) family.</text>
</comment>
<dbReference type="Proteomes" id="UP000295135">
    <property type="component" value="Unassembled WGS sequence"/>
</dbReference>
<keyword evidence="2" id="KW-0175">Coiled coil</keyword>
<dbReference type="SUPFAM" id="SSF111369">
    <property type="entry name" value="HlyD-like secretion proteins"/>
    <property type="match status" value="1"/>
</dbReference>
<comment type="caution">
    <text evidence="6">The sequence shown here is derived from an EMBL/GenBank/DDBJ whole genome shotgun (WGS) entry which is preliminary data.</text>
</comment>
<evidence type="ECO:0000313" key="7">
    <source>
        <dbReference type="Proteomes" id="UP000295135"/>
    </source>
</evidence>
<evidence type="ECO:0000256" key="2">
    <source>
        <dbReference type="SAM" id="Coils"/>
    </source>
</evidence>
<dbReference type="InterPro" id="IPR058792">
    <property type="entry name" value="Beta-barrel_RND_2"/>
</dbReference>
<evidence type="ECO:0000256" key="3">
    <source>
        <dbReference type="SAM" id="Phobius"/>
    </source>
</evidence>
<dbReference type="Gene3D" id="1.10.287.470">
    <property type="entry name" value="Helix hairpin bin"/>
    <property type="match status" value="1"/>
</dbReference>
<evidence type="ECO:0000259" key="4">
    <source>
        <dbReference type="Pfam" id="PF25954"/>
    </source>
</evidence>